<reference evidence="3" key="1">
    <citation type="submission" date="2017-05" db="EMBL/GenBank/DDBJ databases">
        <authorList>
            <person name="Macchi M."/>
            <person name="Festa S."/>
            <person name="Coppotelli B.M."/>
            <person name="Morelli I.S."/>
        </authorList>
    </citation>
    <scope>NUCLEOTIDE SEQUENCE [LARGE SCALE GENOMIC DNA]</scope>
    <source>
        <strain evidence="3">I</strain>
    </source>
</reference>
<accession>A0A211ZMR3</accession>
<evidence type="ECO:0000256" key="1">
    <source>
        <dbReference type="SAM" id="MobiDB-lite"/>
    </source>
</evidence>
<name>A0A211ZMR3_9PROT</name>
<gene>
    <name evidence="2" type="ORF">BWR60_14555</name>
</gene>
<sequence length="70" mass="7804">MREIAEMDLSAEAPQPAPTRPSRVQAALRAEMLCRGLRLSQAEFARRYGPASSVVRNWAPRQPQTNGIKL</sequence>
<dbReference type="Proteomes" id="UP000196655">
    <property type="component" value="Unassembled WGS sequence"/>
</dbReference>
<protein>
    <submittedName>
        <fullName evidence="2">Uncharacterized protein</fullName>
    </submittedName>
</protein>
<dbReference type="EMBL" id="NHON01000024">
    <property type="protein sequence ID" value="OWJ66397.1"/>
    <property type="molecule type" value="Genomic_DNA"/>
</dbReference>
<comment type="caution">
    <text evidence="2">The sequence shown here is derived from an EMBL/GenBank/DDBJ whole genome shotgun (WGS) entry which is preliminary data.</text>
</comment>
<dbReference type="AlphaFoldDB" id="A0A211ZMR3"/>
<evidence type="ECO:0000313" key="2">
    <source>
        <dbReference type="EMBL" id="OWJ66397.1"/>
    </source>
</evidence>
<dbReference type="STRING" id="1122125.GCA_000423185_03018"/>
<feature type="region of interest" description="Disordered" evidence="1">
    <location>
        <begin position="1"/>
        <end position="23"/>
    </location>
</feature>
<keyword evidence="3" id="KW-1185">Reference proteome</keyword>
<proteinExistence type="predicted"/>
<organism evidence="2 3">
    <name type="scientific">Inquilinus limosus</name>
    <dbReference type="NCBI Taxonomy" id="171674"/>
    <lineage>
        <taxon>Bacteria</taxon>
        <taxon>Pseudomonadati</taxon>
        <taxon>Pseudomonadota</taxon>
        <taxon>Alphaproteobacteria</taxon>
        <taxon>Rhodospirillales</taxon>
        <taxon>Rhodospirillaceae</taxon>
        <taxon>Inquilinus</taxon>
    </lineage>
</organism>
<evidence type="ECO:0000313" key="3">
    <source>
        <dbReference type="Proteomes" id="UP000196655"/>
    </source>
</evidence>